<accession>A0A2S1XWD1</accession>
<evidence type="ECO:0008006" key="2">
    <source>
        <dbReference type="Google" id="ProtNLM"/>
    </source>
</evidence>
<reference evidence="1" key="1">
    <citation type="submission" date="2018-03" db="EMBL/GenBank/DDBJ databases">
        <title>Variability of resistance plasmids in coagulase-negative staphylococci and their interspecies horizontal transfer.</title>
        <authorList>
            <person name="Fisarova L."/>
            <person name="Doskar J."/>
            <person name="Pantucek R."/>
        </authorList>
    </citation>
    <scope>NUCLEOTIDE SEQUENCE</scope>
    <source>
        <strain evidence="1">23S</strain>
        <plasmid evidence="1">pLF23/2</plasmid>
    </source>
</reference>
<sequence>MRVIQIQYANPDKFYNKKSLEQDLKISVRTFERYLLNDELKKKAIPVGKLKVYSGADVNKRIDEVLEGDKFVLVE</sequence>
<dbReference type="RefSeq" id="WP_049405918.1">
    <property type="nucleotide sequence ID" value="NZ_VDQJ01000025.1"/>
</dbReference>
<evidence type="ECO:0000313" key="1">
    <source>
        <dbReference type="EMBL" id="AWJ95989.1"/>
    </source>
</evidence>
<organism evidence="1">
    <name type="scientific">Staphylococcus epidermidis</name>
    <dbReference type="NCBI Taxonomy" id="1282"/>
    <lineage>
        <taxon>Bacteria</taxon>
        <taxon>Bacillati</taxon>
        <taxon>Bacillota</taxon>
        <taxon>Bacilli</taxon>
        <taxon>Bacillales</taxon>
        <taxon>Staphylococcaceae</taxon>
        <taxon>Staphylococcus</taxon>
    </lineage>
</organism>
<keyword evidence="1" id="KW-0614">Plasmid</keyword>
<geneLocation type="plasmid" evidence="1">
    <name>pLF23/2</name>
</geneLocation>
<dbReference type="AlphaFoldDB" id="A0A2S1XWD1"/>
<proteinExistence type="predicted"/>
<protein>
    <recommendedName>
        <fullName evidence="2">DNA-binding protein</fullName>
    </recommendedName>
</protein>
<name>A0A2S1XWD1_STAEP</name>
<dbReference type="EMBL" id="MH090918">
    <property type="protein sequence ID" value="AWJ95989.1"/>
    <property type="molecule type" value="Genomic_DNA"/>
</dbReference>
<gene>
    <name evidence="1" type="ORF">pLF23/2_3</name>
</gene>